<dbReference type="InterPro" id="IPR050190">
    <property type="entry name" value="UPF0213_domain"/>
</dbReference>
<keyword evidence="3" id="KW-0255">Endonuclease</keyword>
<dbReference type="Pfam" id="PF01541">
    <property type="entry name" value="GIY-YIG"/>
    <property type="match status" value="1"/>
</dbReference>
<keyword evidence="3" id="KW-0378">Hydrolase</keyword>
<dbReference type="Gene3D" id="3.40.1440.10">
    <property type="entry name" value="GIY-YIG endonuclease"/>
    <property type="match status" value="1"/>
</dbReference>
<comment type="caution">
    <text evidence="3">The sequence shown here is derived from an EMBL/GenBank/DDBJ whole genome shotgun (WGS) entry which is preliminary data.</text>
</comment>
<name>A0ABM8RJA4_9BACT</name>
<sequence length="82" mass="9088">MTWIVYILECADGSLYTGITNDLDRRMRAHASGRGAKYTKRRGPFTVRYTELLDSKGAALQREAAIKSLDRTAKKALLTAGP</sequence>
<dbReference type="GO" id="GO:0004519">
    <property type="term" value="F:endonuclease activity"/>
    <property type="evidence" value="ECO:0007669"/>
    <property type="project" value="UniProtKB-KW"/>
</dbReference>
<dbReference type="InterPro" id="IPR000305">
    <property type="entry name" value="GIY-YIG_endonuc"/>
</dbReference>
<dbReference type="SMART" id="SM00465">
    <property type="entry name" value="GIYc"/>
    <property type="match status" value="1"/>
</dbReference>
<dbReference type="PROSITE" id="PS50164">
    <property type="entry name" value="GIY_YIG"/>
    <property type="match status" value="1"/>
</dbReference>
<dbReference type="PANTHER" id="PTHR34477:SF1">
    <property type="entry name" value="UPF0213 PROTEIN YHBQ"/>
    <property type="match status" value="1"/>
</dbReference>
<dbReference type="EMBL" id="CAJNBJ010000016">
    <property type="protein sequence ID" value="CAE6756110.1"/>
    <property type="molecule type" value="Genomic_DNA"/>
</dbReference>
<reference evidence="3 4" key="1">
    <citation type="submission" date="2021-02" db="EMBL/GenBank/DDBJ databases">
        <authorList>
            <person name="Han P."/>
        </authorList>
    </citation>
    <scope>NUCLEOTIDE SEQUENCE [LARGE SCALE GENOMIC DNA]</scope>
    <source>
        <strain evidence="3">Candidatus Nitrospira sp. ZN2</strain>
    </source>
</reference>
<gene>
    <name evidence="3" type="ORF">NSPZN2_30412</name>
</gene>
<evidence type="ECO:0000313" key="4">
    <source>
        <dbReference type="Proteomes" id="UP000675880"/>
    </source>
</evidence>
<keyword evidence="3" id="KW-0540">Nuclease</keyword>
<comment type="similarity">
    <text evidence="1">Belongs to the UPF0213 family.</text>
</comment>
<organism evidence="3 4">
    <name type="scientific">Nitrospira defluvii</name>
    <dbReference type="NCBI Taxonomy" id="330214"/>
    <lineage>
        <taxon>Bacteria</taxon>
        <taxon>Pseudomonadati</taxon>
        <taxon>Nitrospirota</taxon>
        <taxon>Nitrospiria</taxon>
        <taxon>Nitrospirales</taxon>
        <taxon>Nitrospiraceae</taxon>
        <taxon>Nitrospira</taxon>
    </lineage>
</organism>
<proteinExistence type="inferred from homology"/>
<evidence type="ECO:0000259" key="2">
    <source>
        <dbReference type="PROSITE" id="PS50164"/>
    </source>
</evidence>
<evidence type="ECO:0000313" key="3">
    <source>
        <dbReference type="EMBL" id="CAE6756110.1"/>
    </source>
</evidence>
<dbReference type="Proteomes" id="UP000675880">
    <property type="component" value="Unassembled WGS sequence"/>
</dbReference>
<dbReference type="RefSeq" id="WP_213042578.1">
    <property type="nucleotide sequence ID" value="NZ_CAJNBJ010000016.1"/>
</dbReference>
<keyword evidence="4" id="KW-1185">Reference proteome</keyword>
<evidence type="ECO:0000256" key="1">
    <source>
        <dbReference type="ARBA" id="ARBA00007435"/>
    </source>
</evidence>
<feature type="domain" description="GIY-YIG" evidence="2">
    <location>
        <begin position="1"/>
        <end position="76"/>
    </location>
</feature>
<dbReference type="SUPFAM" id="SSF82771">
    <property type="entry name" value="GIY-YIG endonuclease"/>
    <property type="match status" value="1"/>
</dbReference>
<dbReference type="PANTHER" id="PTHR34477">
    <property type="entry name" value="UPF0213 PROTEIN YHBQ"/>
    <property type="match status" value="1"/>
</dbReference>
<accession>A0ABM8RJA4</accession>
<dbReference type="CDD" id="cd10456">
    <property type="entry name" value="GIY-YIG_UPF0213"/>
    <property type="match status" value="1"/>
</dbReference>
<dbReference type="InterPro" id="IPR035901">
    <property type="entry name" value="GIY-YIG_endonuc_sf"/>
</dbReference>
<protein>
    <submittedName>
        <fullName evidence="3">Endonuclease</fullName>
    </submittedName>
</protein>